<reference evidence="4" key="1">
    <citation type="journal article" date="2019" name="Int. J. Syst. Evol. Microbiol.">
        <title>The Global Catalogue of Microorganisms (GCM) 10K type strain sequencing project: providing services to taxonomists for standard genome sequencing and annotation.</title>
        <authorList>
            <consortium name="The Broad Institute Genomics Platform"/>
            <consortium name="The Broad Institute Genome Sequencing Center for Infectious Disease"/>
            <person name="Wu L."/>
            <person name="Ma J."/>
        </authorList>
    </citation>
    <scope>NUCLEOTIDE SEQUENCE [LARGE SCALE GENOMIC DNA]</scope>
    <source>
        <strain evidence="4">JCM 5062</strain>
    </source>
</reference>
<evidence type="ECO:0000313" key="3">
    <source>
        <dbReference type="EMBL" id="GAA2498109.1"/>
    </source>
</evidence>
<dbReference type="Proteomes" id="UP001499942">
    <property type="component" value="Unassembled WGS sequence"/>
</dbReference>
<keyword evidence="4" id="KW-1185">Reference proteome</keyword>
<keyword evidence="2" id="KW-0732">Signal</keyword>
<evidence type="ECO:0000313" key="4">
    <source>
        <dbReference type="Proteomes" id="UP001499942"/>
    </source>
</evidence>
<dbReference type="RefSeq" id="WP_344361656.1">
    <property type="nucleotide sequence ID" value="NZ_BAAASR010000018.1"/>
</dbReference>
<comment type="caution">
    <text evidence="3">The sequence shown here is derived from an EMBL/GenBank/DDBJ whole genome shotgun (WGS) entry which is preliminary data.</text>
</comment>
<evidence type="ECO:0000256" key="1">
    <source>
        <dbReference type="SAM" id="MobiDB-lite"/>
    </source>
</evidence>
<name>A0ABP5ZJN6_9ACTN</name>
<gene>
    <name evidence="3" type="ORF">GCM10010393_32920</name>
</gene>
<accession>A0ABP5ZJN6</accession>
<evidence type="ECO:0008006" key="5">
    <source>
        <dbReference type="Google" id="ProtNLM"/>
    </source>
</evidence>
<feature type="chain" id="PRO_5045666685" description="Serine protease" evidence="2">
    <location>
        <begin position="21"/>
        <end position="69"/>
    </location>
</feature>
<feature type="region of interest" description="Disordered" evidence="1">
    <location>
        <begin position="28"/>
        <end position="49"/>
    </location>
</feature>
<evidence type="ECO:0000256" key="2">
    <source>
        <dbReference type="SAM" id="SignalP"/>
    </source>
</evidence>
<dbReference type="EMBL" id="BAAASR010000018">
    <property type="protein sequence ID" value="GAA2498109.1"/>
    <property type="molecule type" value="Genomic_DNA"/>
</dbReference>
<proteinExistence type="predicted"/>
<organism evidence="3 4">
    <name type="scientific">Streptomyces gobitricini</name>
    <dbReference type="NCBI Taxonomy" id="68211"/>
    <lineage>
        <taxon>Bacteria</taxon>
        <taxon>Bacillati</taxon>
        <taxon>Actinomycetota</taxon>
        <taxon>Actinomycetes</taxon>
        <taxon>Kitasatosporales</taxon>
        <taxon>Streptomycetaceae</taxon>
        <taxon>Streptomyces</taxon>
    </lineage>
</organism>
<protein>
    <recommendedName>
        <fullName evidence="5">Serine protease</fullName>
    </recommendedName>
</protein>
<feature type="signal peptide" evidence="2">
    <location>
        <begin position="1"/>
        <end position="20"/>
    </location>
</feature>
<sequence length="69" mass="6625">MNLRATAVAAAAGVLLTAGAAGATTARAAGHEAAPGTGTRTGSDSVAIVKNDRLTPSSVVGYVLDADES</sequence>